<gene>
    <name evidence="1" type="ORF">GMDG_02463</name>
</gene>
<dbReference type="HOGENOM" id="CLU_1732267_0_0_1"/>
<organism evidence="1 2">
    <name type="scientific">Pseudogymnoascus destructans (strain ATCC MYA-4855 / 20631-21)</name>
    <name type="common">Bat white-nose syndrome fungus</name>
    <name type="synonym">Geomyces destructans</name>
    <dbReference type="NCBI Taxonomy" id="658429"/>
    <lineage>
        <taxon>Eukaryota</taxon>
        <taxon>Fungi</taxon>
        <taxon>Dikarya</taxon>
        <taxon>Ascomycota</taxon>
        <taxon>Pezizomycotina</taxon>
        <taxon>Leotiomycetes</taxon>
        <taxon>Thelebolales</taxon>
        <taxon>Thelebolaceae</taxon>
        <taxon>Pseudogymnoascus</taxon>
    </lineage>
</organism>
<reference evidence="2" key="1">
    <citation type="submission" date="2010-09" db="EMBL/GenBank/DDBJ databases">
        <title>The genome sequence of Geomyces destructans 20631-21.</title>
        <authorList>
            <consortium name="The Broad Institute Genome Sequencing Platform"/>
            <person name="Cuomo C.A."/>
            <person name="Blehert D.S."/>
            <person name="Lorch J.M."/>
            <person name="Young S.K."/>
            <person name="Zeng Q."/>
            <person name="Gargeya S."/>
            <person name="Fitzgerald M."/>
            <person name="Haas B."/>
            <person name="Abouelleil A."/>
            <person name="Alvarado L."/>
            <person name="Arachchi H.M."/>
            <person name="Berlin A."/>
            <person name="Brown A."/>
            <person name="Chapman S.B."/>
            <person name="Chen Z."/>
            <person name="Dunbar C."/>
            <person name="Freedman E."/>
            <person name="Gearin G."/>
            <person name="Gellesch M."/>
            <person name="Goldberg J."/>
            <person name="Griggs A."/>
            <person name="Gujja S."/>
            <person name="Heiman D."/>
            <person name="Howarth C."/>
            <person name="Larson L."/>
            <person name="Lui A."/>
            <person name="MacDonald P.J.P."/>
            <person name="Montmayeur A."/>
            <person name="Murphy C."/>
            <person name="Neiman D."/>
            <person name="Pearson M."/>
            <person name="Priest M."/>
            <person name="Roberts A."/>
            <person name="Saif S."/>
            <person name="Shea T."/>
            <person name="Shenoy N."/>
            <person name="Sisk P."/>
            <person name="Stolte C."/>
            <person name="Sykes S."/>
            <person name="Wortman J."/>
            <person name="Nusbaum C."/>
            <person name="Birren B."/>
        </authorList>
    </citation>
    <scope>NUCLEOTIDE SEQUENCE [LARGE SCALE GENOMIC DNA]</scope>
    <source>
        <strain evidence="2">ATCC MYA-4855 / 20631-21</strain>
    </source>
</reference>
<name>L8G5J7_PSED2</name>
<dbReference type="VEuPathDB" id="FungiDB:GMDG_02463"/>
<evidence type="ECO:0000313" key="2">
    <source>
        <dbReference type="Proteomes" id="UP000011064"/>
    </source>
</evidence>
<evidence type="ECO:0000313" key="1">
    <source>
        <dbReference type="EMBL" id="ELR07236.1"/>
    </source>
</evidence>
<dbReference type="Proteomes" id="UP000011064">
    <property type="component" value="Unassembled WGS sequence"/>
</dbReference>
<keyword evidence="2" id="KW-1185">Reference proteome</keyword>
<proteinExistence type="predicted"/>
<sequence>MASKLLEFLAYEPQSLPQRHRQYSTFEEDGRASPALPIQPTIEGQIEAETPEVSQLSTQQRIESCNPQGSLTKMAPLMKAEVLVLFRLANQMLKRIDQVARLGFGPIFERTLRRKPASSIRAFTEYYAGKLKGGGHTLTVLGLVRQTARAN</sequence>
<dbReference type="InParanoid" id="L8G5J7"/>
<dbReference type="AlphaFoldDB" id="L8G5J7"/>
<accession>L8G5J7</accession>
<protein>
    <submittedName>
        <fullName evidence="1">Uncharacterized protein</fullName>
    </submittedName>
</protein>
<dbReference type="EMBL" id="GL573202">
    <property type="protein sequence ID" value="ELR07236.1"/>
    <property type="molecule type" value="Genomic_DNA"/>
</dbReference>